<dbReference type="PANTHER" id="PTHR23220">
    <property type="entry name" value="INTEGRIN ALPHA"/>
    <property type="match status" value="1"/>
</dbReference>
<evidence type="ECO:0000256" key="10">
    <source>
        <dbReference type="ARBA" id="ARBA00023170"/>
    </source>
</evidence>
<feature type="chain" id="PRO_5035877975" description="Integrin alpha second immunoglobulin-like domain-containing protein" evidence="14">
    <location>
        <begin position="22"/>
        <end position="985"/>
    </location>
</feature>
<gene>
    <name evidence="16" type="ORF">APLA_LOCUS3649</name>
</gene>
<dbReference type="PANTHER" id="PTHR23220:SF122">
    <property type="entry name" value="INTEGRIN ALPHA-PS1"/>
    <property type="match status" value="1"/>
</dbReference>
<evidence type="ECO:0000313" key="16">
    <source>
        <dbReference type="EMBL" id="CAB3228743.1"/>
    </source>
</evidence>
<dbReference type="GO" id="GO:0033627">
    <property type="term" value="P:cell adhesion mediated by integrin"/>
    <property type="evidence" value="ECO:0007669"/>
    <property type="project" value="TreeGrafter"/>
</dbReference>
<evidence type="ECO:0000256" key="11">
    <source>
        <dbReference type="ARBA" id="ARBA00023180"/>
    </source>
</evidence>
<dbReference type="Gene3D" id="2.130.10.130">
    <property type="entry name" value="Integrin alpha, N-terminal"/>
    <property type="match status" value="1"/>
</dbReference>
<evidence type="ECO:0000256" key="2">
    <source>
        <dbReference type="ARBA" id="ARBA00008054"/>
    </source>
</evidence>
<organism evidence="16 17">
    <name type="scientific">Arctia plantaginis</name>
    <name type="common">Wood tiger moth</name>
    <name type="synonym">Phalaena plantaginis</name>
    <dbReference type="NCBI Taxonomy" id="874455"/>
    <lineage>
        <taxon>Eukaryota</taxon>
        <taxon>Metazoa</taxon>
        <taxon>Ecdysozoa</taxon>
        <taxon>Arthropoda</taxon>
        <taxon>Hexapoda</taxon>
        <taxon>Insecta</taxon>
        <taxon>Pterygota</taxon>
        <taxon>Neoptera</taxon>
        <taxon>Endopterygota</taxon>
        <taxon>Lepidoptera</taxon>
        <taxon>Glossata</taxon>
        <taxon>Ditrysia</taxon>
        <taxon>Noctuoidea</taxon>
        <taxon>Erebidae</taxon>
        <taxon>Arctiinae</taxon>
        <taxon>Arctia</taxon>
    </lineage>
</organism>
<comment type="caution">
    <text evidence="16">The sequence shown here is derived from an EMBL/GenBank/DDBJ whole genome shotgun (WGS) entry which is preliminary data.</text>
</comment>
<evidence type="ECO:0000256" key="14">
    <source>
        <dbReference type="SAM" id="SignalP"/>
    </source>
</evidence>
<feature type="compositionally biased region" description="Basic and acidic residues" evidence="12">
    <location>
        <begin position="961"/>
        <end position="977"/>
    </location>
</feature>
<dbReference type="SUPFAM" id="SSF69179">
    <property type="entry name" value="Integrin domains"/>
    <property type="match status" value="1"/>
</dbReference>
<dbReference type="Proteomes" id="UP000494256">
    <property type="component" value="Unassembled WGS sequence"/>
</dbReference>
<dbReference type="SUPFAM" id="SSF69318">
    <property type="entry name" value="Integrin alpha N-terminal domain"/>
    <property type="match status" value="1"/>
</dbReference>
<evidence type="ECO:0000256" key="6">
    <source>
        <dbReference type="ARBA" id="ARBA00022889"/>
    </source>
</evidence>
<dbReference type="GO" id="GO:0009897">
    <property type="term" value="C:external side of plasma membrane"/>
    <property type="evidence" value="ECO:0007669"/>
    <property type="project" value="TreeGrafter"/>
</dbReference>
<dbReference type="InterPro" id="IPR018184">
    <property type="entry name" value="Integrin_alpha_C_CS"/>
</dbReference>
<accession>A0A8S0ZCW5</accession>
<evidence type="ECO:0000256" key="7">
    <source>
        <dbReference type="ARBA" id="ARBA00022989"/>
    </source>
</evidence>
<reference evidence="16 17" key="1">
    <citation type="submission" date="2020-04" db="EMBL/GenBank/DDBJ databases">
        <authorList>
            <person name="Wallbank WR R."/>
            <person name="Pardo Diaz C."/>
            <person name="Kozak K."/>
            <person name="Martin S."/>
            <person name="Jiggins C."/>
            <person name="Moest M."/>
            <person name="Warren A I."/>
            <person name="Byers J.R.P. K."/>
            <person name="Montejo-Kovacevich G."/>
            <person name="Yen C E."/>
        </authorList>
    </citation>
    <scope>NUCLEOTIDE SEQUENCE [LARGE SCALE GENOMIC DNA]</scope>
</reference>
<dbReference type="GO" id="GO:0005178">
    <property type="term" value="F:integrin binding"/>
    <property type="evidence" value="ECO:0007669"/>
    <property type="project" value="TreeGrafter"/>
</dbReference>
<dbReference type="Pfam" id="PF01839">
    <property type="entry name" value="FG-GAP"/>
    <property type="match status" value="1"/>
</dbReference>
<evidence type="ECO:0000256" key="9">
    <source>
        <dbReference type="ARBA" id="ARBA00023136"/>
    </source>
</evidence>
<evidence type="ECO:0000256" key="1">
    <source>
        <dbReference type="ARBA" id="ARBA00004479"/>
    </source>
</evidence>
<protein>
    <recommendedName>
        <fullName evidence="15">Integrin alpha second immunoglobulin-like domain-containing protein</fullName>
    </recommendedName>
</protein>
<feature type="domain" description="Integrin alpha second immunoglobulin-like" evidence="15">
    <location>
        <begin position="598"/>
        <end position="697"/>
    </location>
</feature>
<comment type="subcellular location">
    <subcellularLocation>
        <location evidence="1">Membrane</location>
        <topology evidence="1">Single-pass type I membrane protein</topology>
    </subcellularLocation>
</comment>
<evidence type="ECO:0000256" key="4">
    <source>
        <dbReference type="ARBA" id="ARBA00022729"/>
    </source>
</evidence>
<sequence length="985" mass="109743">MSNIFLVTFMSLFMVSKIILAKFLHDPSAITICPLKHENDSDFGYAMGYQSFSNKLVVGAPSENVHGRVYICNMKGANVSSEIKCKEESINIPIPARVAKTVAFRLGASVSATSKHYLTCAPLWTGRITPRSIPDVVGTCFFDGNNEPYLGIFEQTVKNVLMGRVTHIDTRIFVGGSGWTTLTDETNDLLVVVKSSLRGHIAYSPISQRELKMNTIVSQNTTLEMWTSKHFNLGYGITAGKFFSKKTVYAFSLDMKDMRGAIAFLDYVPPHLYLMASDLDTYAIQSKAIATKFGSVLAAADMNNDTWDDLLIGEPLYTEEDCVDCGALHVYLGGDLDTIGKKNYLQILGIDSFGRLGSAVAVNDLDGDGIAEISVSAPYADKGLGVVYIISGYEVNQKLQLKEKLRLPLSELKHTQRVQKEDFRRLGFSLQFVSDTDDNGCSELVAGAPGRGEAVLLKCVQAIDISLSSKVKGGKDVREQDLNFTVEVCATVTYPKKPNDVDAHIKLTSDIIGEGILITNPEIEVNVSCRNCSRNDRHPFCKDVLVQLNHKEQGDYLFKSKAELLTDHIFNSTVFNSSWVVATPRSTLQTETKISRHCQGDDCKPNLFMKLFWSRSKEDTYTISSSSTETVIIEVFNNGSSSYDACVWVELNGAQMSRVLDNECREDKGGYRCDLPVPLRRDSKTIIKLLLKMDSSNVFKQLDVKAYLFEKCSSGVSNKDPEVLAIPYVLLTNDVSVSGTNHERQFHELQKQDDKSKIMDVQEFLISNNGKVTWKNIYATVSTEKTVNIEKFKATLGTFICKEFDSATEFVRKCSLDIMPNTTLKVIATTYILRKDLETHLKDKKLKVEYTIQLHLIPTKDIKKTSIFSVLKFGTELAVGQNKLLIGVIAGVVSLLMLIAIFIVLYKYGFFKREEKKKLLVHRESIRQRSTRRNTHISSAADEQGVEGITNLEANSDGDDVFDKDTKTKTTNDDGKLKTTAQVHS</sequence>
<feature type="transmembrane region" description="Helical" evidence="13">
    <location>
        <begin position="884"/>
        <end position="908"/>
    </location>
</feature>
<evidence type="ECO:0000256" key="5">
    <source>
        <dbReference type="ARBA" id="ARBA00022737"/>
    </source>
</evidence>
<dbReference type="InterPro" id="IPR048285">
    <property type="entry name" value="Integrin_alpha_Ig-like_2"/>
</dbReference>
<keyword evidence="10" id="KW-0675">Receptor</keyword>
<comment type="similarity">
    <text evidence="2">Belongs to the integrin alpha chain family.</text>
</comment>
<dbReference type="EMBL" id="CADEBD010000283">
    <property type="protein sequence ID" value="CAB3228743.1"/>
    <property type="molecule type" value="Genomic_DNA"/>
</dbReference>
<keyword evidence="6" id="KW-0130">Cell adhesion</keyword>
<dbReference type="PRINTS" id="PR01185">
    <property type="entry name" value="INTEGRINA"/>
</dbReference>
<keyword evidence="11" id="KW-0325">Glycoprotein</keyword>
<feature type="signal peptide" evidence="14">
    <location>
        <begin position="1"/>
        <end position="21"/>
    </location>
</feature>
<evidence type="ECO:0000259" key="15">
    <source>
        <dbReference type="Pfam" id="PF20805"/>
    </source>
</evidence>
<keyword evidence="7 13" id="KW-1133">Transmembrane helix</keyword>
<dbReference type="InterPro" id="IPR000413">
    <property type="entry name" value="Integrin_alpha"/>
</dbReference>
<evidence type="ECO:0000256" key="8">
    <source>
        <dbReference type="ARBA" id="ARBA00023037"/>
    </source>
</evidence>
<dbReference type="InterPro" id="IPR013517">
    <property type="entry name" value="FG-GAP"/>
</dbReference>
<dbReference type="AlphaFoldDB" id="A0A8S0ZCW5"/>
<name>A0A8S0ZCW5_ARCPL</name>
<keyword evidence="3 13" id="KW-0812">Transmembrane</keyword>
<feature type="region of interest" description="Disordered" evidence="12">
    <location>
        <begin position="931"/>
        <end position="985"/>
    </location>
</feature>
<keyword evidence="8" id="KW-0401">Integrin</keyword>
<dbReference type="InterPro" id="IPR032695">
    <property type="entry name" value="Integrin_dom_sf"/>
</dbReference>
<dbReference type="Gene3D" id="1.20.5.930">
    <property type="entry name" value="Bicelle-embedded integrin alpha(iib) transmembrane segment"/>
    <property type="match status" value="1"/>
</dbReference>
<evidence type="ECO:0000256" key="12">
    <source>
        <dbReference type="SAM" id="MobiDB-lite"/>
    </source>
</evidence>
<dbReference type="PROSITE" id="PS00242">
    <property type="entry name" value="INTEGRIN_ALPHA"/>
    <property type="match status" value="1"/>
</dbReference>
<dbReference type="InterPro" id="IPR013519">
    <property type="entry name" value="Int_alpha_beta-p"/>
</dbReference>
<proteinExistence type="inferred from homology"/>
<keyword evidence="4 14" id="KW-0732">Signal</keyword>
<dbReference type="GO" id="GO:0007157">
    <property type="term" value="P:heterophilic cell-cell adhesion via plasma membrane cell adhesion molecules"/>
    <property type="evidence" value="ECO:0007669"/>
    <property type="project" value="UniProtKB-ARBA"/>
</dbReference>
<evidence type="ECO:0000313" key="17">
    <source>
        <dbReference type="Proteomes" id="UP000494256"/>
    </source>
</evidence>
<dbReference type="InterPro" id="IPR028994">
    <property type="entry name" value="Integrin_alpha_N"/>
</dbReference>
<keyword evidence="5" id="KW-0677">Repeat</keyword>
<dbReference type="GO" id="GO:0007160">
    <property type="term" value="P:cell-matrix adhesion"/>
    <property type="evidence" value="ECO:0007669"/>
    <property type="project" value="TreeGrafter"/>
</dbReference>
<dbReference type="GO" id="GO:0008305">
    <property type="term" value="C:integrin complex"/>
    <property type="evidence" value="ECO:0007669"/>
    <property type="project" value="InterPro"/>
</dbReference>
<evidence type="ECO:0000256" key="13">
    <source>
        <dbReference type="SAM" id="Phobius"/>
    </source>
</evidence>
<dbReference type="Pfam" id="PF20805">
    <property type="entry name" value="Integrin_A_Ig_2"/>
    <property type="match status" value="1"/>
</dbReference>
<keyword evidence="9 13" id="KW-0472">Membrane</keyword>
<dbReference type="GO" id="GO:0007229">
    <property type="term" value="P:integrin-mediated signaling pathway"/>
    <property type="evidence" value="ECO:0007669"/>
    <property type="project" value="UniProtKB-KW"/>
</dbReference>
<dbReference type="SMART" id="SM00191">
    <property type="entry name" value="Int_alpha"/>
    <property type="match status" value="4"/>
</dbReference>
<evidence type="ECO:0000256" key="3">
    <source>
        <dbReference type="ARBA" id="ARBA00022692"/>
    </source>
</evidence>